<proteinExistence type="predicted"/>
<feature type="transmembrane region" description="Helical" evidence="13">
    <location>
        <begin position="256"/>
        <end position="273"/>
    </location>
</feature>
<dbReference type="PANTHER" id="PTHR10027">
    <property type="entry name" value="CALCIUM-ACTIVATED POTASSIUM CHANNEL ALPHA CHAIN"/>
    <property type="match status" value="1"/>
</dbReference>
<dbReference type="PRINTS" id="PR01449">
    <property type="entry name" value="BKCHANNELA"/>
</dbReference>
<dbReference type="InterPro" id="IPR047871">
    <property type="entry name" value="K_chnl_Slo-like"/>
</dbReference>
<feature type="transmembrane region" description="Helical" evidence="13">
    <location>
        <begin position="217"/>
        <end position="236"/>
    </location>
</feature>
<keyword evidence="10 13" id="KW-0472">Membrane</keyword>
<gene>
    <name evidence="16" type="primary">LOC105848951</name>
</gene>
<keyword evidence="8 13" id="KW-1133">Transmembrane helix</keyword>
<evidence type="ECO:0000256" key="13">
    <source>
        <dbReference type="SAM" id="Phobius"/>
    </source>
</evidence>
<protein>
    <submittedName>
        <fullName evidence="16">Calcium-activated potassium channel subunit alpha-1 isoform X4</fullName>
    </submittedName>
</protein>
<dbReference type="RefSeq" id="XP_065651375.1">
    <property type="nucleotide sequence ID" value="XM_065795303.1"/>
</dbReference>
<dbReference type="Pfam" id="PF22614">
    <property type="entry name" value="Slo-like_RCK"/>
    <property type="match status" value="2"/>
</dbReference>
<dbReference type="Pfam" id="PF07885">
    <property type="entry name" value="Ion_trans_2"/>
    <property type="match status" value="1"/>
</dbReference>
<evidence type="ECO:0000256" key="3">
    <source>
        <dbReference type="ARBA" id="ARBA00022538"/>
    </source>
</evidence>
<evidence type="ECO:0000256" key="10">
    <source>
        <dbReference type="ARBA" id="ARBA00023136"/>
    </source>
</evidence>
<dbReference type="PRINTS" id="PR00169">
    <property type="entry name" value="KCHANNEL"/>
</dbReference>
<evidence type="ECO:0000313" key="16">
    <source>
        <dbReference type="RefSeq" id="XP_065651375.1"/>
    </source>
</evidence>
<keyword evidence="7" id="KW-0630">Potassium</keyword>
<feature type="transmembrane region" description="Helical" evidence="13">
    <location>
        <begin position="161"/>
        <end position="183"/>
    </location>
</feature>
<dbReference type="InterPro" id="IPR048735">
    <property type="entry name" value="Slowpoke-like_C"/>
</dbReference>
<dbReference type="PANTHER" id="PTHR10027:SF33">
    <property type="entry name" value="CALCIUM-ACTIVATED POTASSIUM CHANNEL SUBUNIT ALPHA-1-RELATED"/>
    <property type="match status" value="1"/>
</dbReference>
<evidence type="ECO:0000256" key="8">
    <source>
        <dbReference type="ARBA" id="ARBA00022989"/>
    </source>
</evidence>
<dbReference type="InterPro" id="IPR013099">
    <property type="entry name" value="K_chnl_dom"/>
</dbReference>
<accession>A0ABM4BQF9</accession>
<keyword evidence="5" id="KW-0631">Potassium channel</keyword>
<sequence>MACNSTDVILPEQRKWKYYIGISLILYFGGIALILVSKVSKYFWMYVSKKNSVGWEGEEDEEEEDKTVLKQNFYLDMVEAAGILVSAQNLQGRVLSVVSFIFNLVSVAIYVSLSADLVEHCISYESALWKVEIALYVYFAFHLFIRFFAAHDKLVFWSTDVMTIIDILTMPTIFFCTILGNQYWIGLRFLRFIYLTKLSDILQLLNVFKTGSSFEMMGLIGTFLSVWLTSAGMVHLLENTGDWWSPINYQNRVSINYFQCIYYLLVTMSTVGYGDISCSTYLGKIFAMMFIGVGLGLFASYLPAVSSYISSHTKYNKEFVPIPGKKHVIVCGYITHESVSSFLRDFLHPDRNDNTTVVVFLAPSLPDVTIQTSLKKYETRSSYFVGTIYSSVDAERMQIKNADAVIILCNKKCTNPDEEDAANITRVIAVKNYQERVRCIVQIMMNHNKVHLLNCPQWNAEFGDAIICISELKLGFMAQSCNAPGFSTLIGNLFGTRSDKISESISESEQWKVAYMQGAANEIYSSYLSNSFVGMTFPKAVELCYEKLKLLLIAIELKTKKGNELAINPMDKKLKLNRNTRGFFIAQKALDAERALRYCSLCHKDLIDPENMVKCKCRKNRFIKVAETKIDFDALYLLETAPEDERKNVRSLTDDYFPNGEKPKFDQTGTFYWCESRKFDSAKMTLEEAVVEKFSNHVVVLVLSNRNSPPLELRQLVLPLRASNNIPSMLKKVVILGDGDFLQKEWTKLANFPDIHIVLGSPYNRQDLRAVNVQNADMCILLSPGNISSGNLEHEALSDREVISLTLNLKAMQFETNEPENFLALQSTLVSEANIPPESNAFTIVARSESFPTKSFKKIYSSENGNTNLKMITELIYNTNAMFLDQDDMNIYDDEHFYLAQPYACGSIFTVSILDSLVSATYFNGDILTIVGNLVTGSVSSELDELLAEGKQPLGSFESLEIASARNRCRIAQVDLLEGQLSEFGQCGMFGDLFLYALRSYNMICLGLFRLRDTQRLRTKSSKRYVITFPEFNFMLAPTDRVFVLTQFQAGKKKKKNFSKEDFYI</sequence>
<evidence type="ECO:0000256" key="9">
    <source>
        <dbReference type="ARBA" id="ARBA00023065"/>
    </source>
</evidence>
<dbReference type="Pfam" id="PF21014">
    <property type="entry name" value="Slowpoke_C"/>
    <property type="match status" value="1"/>
</dbReference>
<comment type="catalytic activity">
    <reaction evidence="12">
        <text>K(+)(in) = K(+)(out)</text>
        <dbReference type="Rhea" id="RHEA:29463"/>
        <dbReference type="ChEBI" id="CHEBI:29103"/>
    </reaction>
</comment>
<feature type="domain" description="RCK N-terminal" evidence="14">
    <location>
        <begin position="325"/>
        <end position="471"/>
    </location>
</feature>
<keyword evidence="9" id="KW-0406">Ion transport</keyword>
<evidence type="ECO:0000256" key="6">
    <source>
        <dbReference type="ARBA" id="ARBA00022882"/>
    </source>
</evidence>
<feature type="transmembrane region" description="Helical" evidence="13">
    <location>
        <begin position="18"/>
        <end position="36"/>
    </location>
</feature>
<comment type="subcellular location">
    <subcellularLocation>
        <location evidence="1">Membrane</location>
        <topology evidence="1">Multi-pass membrane protein</topology>
    </subcellularLocation>
</comment>
<keyword evidence="2" id="KW-0813">Transport</keyword>
<evidence type="ECO:0000256" key="7">
    <source>
        <dbReference type="ARBA" id="ARBA00022958"/>
    </source>
</evidence>
<keyword evidence="11 16" id="KW-0407">Ion channel</keyword>
<dbReference type="SUPFAM" id="SSF81324">
    <property type="entry name" value="Voltage-gated potassium channels"/>
    <property type="match status" value="1"/>
</dbReference>
<evidence type="ECO:0000313" key="15">
    <source>
        <dbReference type="Proteomes" id="UP001652625"/>
    </source>
</evidence>
<feature type="transmembrane region" description="Helical" evidence="13">
    <location>
        <begin position="94"/>
        <end position="113"/>
    </location>
</feature>
<dbReference type="InterPro" id="IPR003148">
    <property type="entry name" value="RCK_N"/>
</dbReference>
<evidence type="ECO:0000259" key="14">
    <source>
        <dbReference type="PROSITE" id="PS51201"/>
    </source>
</evidence>
<feature type="transmembrane region" description="Helical" evidence="13">
    <location>
        <begin position="133"/>
        <end position="149"/>
    </location>
</feature>
<keyword evidence="3" id="KW-0633">Potassium transport</keyword>
<name>A0ABM4BQF9_HYDVU</name>
<evidence type="ECO:0000256" key="2">
    <source>
        <dbReference type="ARBA" id="ARBA00022448"/>
    </source>
</evidence>
<dbReference type="GeneID" id="105848951"/>
<dbReference type="Proteomes" id="UP001652625">
    <property type="component" value="Chromosome 04"/>
</dbReference>
<evidence type="ECO:0000256" key="4">
    <source>
        <dbReference type="ARBA" id="ARBA00022692"/>
    </source>
</evidence>
<dbReference type="PROSITE" id="PS51201">
    <property type="entry name" value="RCK_N"/>
    <property type="match status" value="1"/>
</dbReference>
<keyword evidence="6" id="KW-0851">Voltage-gated channel</keyword>
<dbReference type="Pfam" id="PF03493">
    <property type="entry name" value="BK_channel_a"/>
    <property type="match status" value="1"/>
</dbReference>
<reference evidence="16" key="1">
    <citation type="submission" date="2025-08" db="UniProtKB">
        <authorList>
            <consortium name="RefSeq"/>
        </authorList>
    </citation>
    <scope>IDENTIFICATION</scope>
</reference>
<evidence type="ECO:0000256" key="11">
    <source>
        <dbReference type="ARBA" id="ARBA00023303"/>
    </source>
</evidence>
<dbReference type="GO" id="GO:0034220">
    <property type="term" value="P:monoatomic ion transmembrane transport"/>
    <property type="evidence" value="ECO:0007669"/>
    <property type="project" value="UniProtKB-KW"/>
</dbReference>
<dbReference type="Gene3D" id="3.40.50.720">
    <property type="entry name" value="NAD(P)-binding Rossmann-like Domain"/>
    <property type="match status" value="2"/>
</dbReference>
<evidence type="ECO:0000256" key="5">
    <source>
        <dbReference type="ARBA" id="ARBA00022826"/>
    </source>
</evidence>
<feature type="transmembrane region" description="Helical" evidence="13">
    <location>
        <begin position="285"/>
        <end position="304"/>
    </location>
</feature>
<evidence type="ECO:0000256" key="1">
    <source>
        <dbReference type="ARBA" id="ARBA00004141"/>
    </source>
</evidence>
<dbReference type="InterPro" id="IPR003929">
    <property type="entry name" value="K_chnl_BK_asu"/>
</dbReference>
<evidence type="ECO:0000256" key="12">
    <source>
        <dbReference type="ARBA" id="ARBA00034430"/>
    </source>
</evidence>
<keyword evidence="4 13" id="KW-0812">Transmembrane</keyword>
<keyword evidence="15" id="KW-1185">Reference proteome</keyword>
<organism evidence="15 16">
    <name type="scientific">Hydra vulgaris</name>
    <name type="common">Hydra</name>
    <name type="synonym">Hydra attenuata</name>
    <dbReference type="NCBI Taxonomy" id="6087"/>
    <lineage>
        <taxon>Eukaryota</taxon>
        <taxon>Metazoa</taxon>
        <taxon>Cnidaria</taxon>
        <taxon>Hydrozoa</taxon>
        <taxon>Hydroidolina</taxon>
        <taxon>Anthoathecata</taxon>
        <taxon>Aplanulata</taxon>
        <taxon>Hydridae</taxon>
        <taxon>Hydra</taxon>
    </lineage>
</organism>
<dbReference type="Gene3D" id="1.10.287.70">
    <property type="match status" value="1"/>
</dbReference>